<reference evidence="4" key="1">
    <citation type="submission" date="2018-05" db="EMBL/GenBank/DDBJ databases">
        <title>Genome Sequencing of selected type strains of the family Eggerthellaceae.</title>
        <authorList>
            <person name="Danylec N."/>
            <person name="Stoll D.A."/>
            <person name="Doetsch A."/>
            <person name="Huch M."/>
        </authorList>
    </citation>
    <scope>NUCLEOTIDE SEQUENCE [LARGE SCALE GENOMIC DNA]</scope>
    <source>
        <strain evidence="4">DSM 17537</strain>
    </source>
</reference>
<keyword evidence="4" id="KW-1185">Reference proteome</keyword>
<dbReference type="PANTHER" id="PTHR34580">
    <property type="match status" value="1"/>
</dbReference>
<dbReference type="OrthoDB" id="9772503at2"/>
<dbReference type="Pfam" id="PF13280">
    <property type="entry name" value="WYL"/>
    <property type="match status" value="1"/>
</dbReference>
<dbReference type="AlphaFoldDB" id="A0A3N0AFN1"/>
<organism evidence="3 4">
    <name type="scientific">Slackia faecicanis</name>
    <dbReference type="NCBI Taxonomy" id="255723"/>
    <lineage>
        <taxon>Bacteria</taxon>
        <taxon>Bacillati</taxon>
        <taxon>Actinomycetota</taxon>
        <taxon>Coriobacteriia</taxon>
        <taxon>Eggerthellales</taxon>
        <taxon>Eggerthellaceae</taxon>
        <taxon>Slackia</taxon>
    </lineage>
</organism>
<sequence>MANNKTSKIKVLYLLRILQEETDAEHGLTMSEIIKRLNDLGVSAERKSIYKDIQLLRTFGIEVKTYQRNPVEYAIASRELDAGELMLIADAVYSCRAISERQAGILVEKVKTLATNLDKPKLDRDIRVVGRIKRFNESVLKKVDAIYEAKNMNCKVSFVYTRKGPDGKRHAEHLGVPRVVTPVAVTYDAGFYYLSAFDDEREKMLEYRLDRMTSFAVLKDEPAVSNEATKSYKAMSESVAVFGRFVGNEQEAVLAAAPDKYEIIADRFADAVVASEACEDGSSRATVKVCVSEQFFGWVAGMGGAVKIAGPQSLVDEYRAFLRERLED</sequence>
<protein>
    <submittedName>
        <fullName evidence="3">WYL domain-containing protein</fullName>
    </submittedName>
</protein>
<dbReference type="Pfam" id="PF25583">
    <property type="entry name" value="WCX"/>
    <property type="match status" value="1"/>
</dbReference>
<dbReference type="InterPro" id="IPR026881">
    <property type="entry name" value="WYL_dom"/>
</dbReference>
<proteinExistence type="predicted"/>
<name>A0A3N0AFN1_9ACTN</name>
<evidence type="ECO:0000259" key="2">
    <source>
        <dbReference type="Pfam" id="PF25583"/>
    </source>
</evidence>
<dbReference type="Proteomes" id="UP000267368">
    <property type="component" value="Unassembled WGS sequence"/>
</dbReference>
<comment type="caution">
    <text evidence="3">The sequence shown here is derived from an EMBL/GenBank/DDBJ whole genome shotgun (WGS) entry which is preliminary data.</text>
</comment>
<dbReference type="PANTHER" id="PTHR34580:SF1">
    <property type="entry name" value="PROTEIN PAFC"/>
    <property type="match status" value="1"/>
</dbReference>
<dbReference type="InterPro" id="IPR051534">
    <property type="entry name" value="CBASS_pafABC_assoc_protein"/>
</dbReference>
<dbReference type="SUPFAM" id="SSF46785">
    <property type="entry name" value="Winged helix' DNA-binding domain"/>
    <property type="match status" value="1"/>
</dbReference>
<dbReference type="InterPro" id="IPR057727">
    <property type="entry name" value="WCX_dom"/>
</dbReference>
<feature type="domain" description="WCX" evidence="2">
    <location>
        <begin position="250"/>
        <end position="323"/>
    </location>
</feature>
<dbReference type="InterPro" id="IPR036390">
    <property type="entry name" value="WH_DNA-bd_sf"/>
</dbReference>
<feature type="domain" description="WYL" evidence="1">
    <location>
        <begin position="143"/>
        <end position="215"/>
    </location>
</feature>
<accession>A0A3N0AFN1</accession>
<dbReference type="RefSeq" id="WP_123197704.1">
    <property type="nucleotide sequence ID" value="NZ_QICB01000002.1"/>
</dbReference>
<evidence type="ECO:0000313" key="3">
    <source>
        <dbReference type="EMBL" id="RNL20603.1"/>
    </source>
</evidence>
<gene>
    <name evidence="3" type="ORF">DMP07_03175</name>
</gene>
<dbReference type="PROSITE" id="PS52050">
    <property type="entry name" value="WYL"/>
    <property type="match status" value="1"/>
</dbReference>
<evidence type="ECO:0000259" key="1">
    <source>
        <dbReference type="Pfam" id="PF13280"/>
    </source>
</evidence>
<evidence type="ECO:0000313" key="4">
    <source>
        <dbReference type="Proteomes" id="UP000267368"/>
    </source>
</evidence>
<dbReference type="EMBL" id="QICB01000002">
    <property type="protein sequence ID" value="RNL20603.1"/>
    <property type="molecule type" value="Genomic_DNA"/>
</dbReference>